<accession>A0A4C1SN40</accession>
<gene>
    <name evidence="2" type="ORF">EVAR_101780_1</name>
</gene>
<feature type="compositionally biased region" description="Basic and acidic residues" evidence="1">
    <location>
        <begin position="92"/>
        <end position="101"/>
    </location>
</feature>
<evidence type="ECO:0000256" key="1">
    <source>
        <dbReference type="SAM" id="MobiDB-lite"/>
    </source>
</evidence>
<dbReference type="EMBL" id="BGZK01000010">
    <property type="protein sequence ID" value="GBP03405.1"/>
    <property type="molecule type" value="Genomic_DNA"/>
</dbReference>
<dbReference type="AlphaFoldDB" id="A0A4C1SN40"/>
<feature type="region of interest" description="Disordered" evidence="1">
    <location>
        <begin position="80"/>
        <end position="135"/>
    </location>
</feature>
<reference evidence="2 3" key="1">
    <citation type="journal article" date="2019" name="Commun. Biol.">
        <title>The bagworm genome reveals a unique fibroin gene that provides high tensile strength.</title>
        <authorList>
            <person name="Kono N."/>
            <person name="Nakamura H."/>
            <person name="Ohtoshi R."/>
            <person name="Tomita M."/>
            <person name="Numata K."/>
            <person name="Arakawa K."/>
        </authorList>
    </citation>
    <scope>NUCLEOTIDE SEQUENCE [LARGE SCALE GENOMIC DNA]</scope>
</reference>
<dbReference type="Proteomes" id="UP000299102">
    <property type="component" value="Unassembled WGS sequence"/>
</dbReference>
<keyword evidence="3" id="KW-1185">Reference proteome</keyword>
<name>A0A4C1SN40_EUMVA</name>
<comment type="caution">
    <text evidence="2">The sequence shown here is derived from an EMBL/GenBank/DDBJ whole genome shotgun (WGS) entry which is preliminary data.</text>
</comment>
<evidence type="ECO:0000313" key="2">
    <source>
        <dbReference type="EMBL" id="GBP03405.1"/>
    </source>
</evidence>
<proteinExistence type="predicted"/>
<evidence type="ECO:0000313" key="3">
    <source>
        <dbReference type="Proteomes" id="UP000299102"/>
    </source>
</evidence>
<sequence>MDYRWSADGAAGARFADFTPDRLLATVLCFCPSFVKKHVIESVSRPKDMKFKTSFLRLSDGVACRRGPVNVPPSVFTSSLFGRSKSSRTTPKRHEPADGHRSPMFTVSYRGQPAGGRVRVRRGRGPAGPAPAGRPGHVAVRPCVVSLIIVRRADSDLECWLRAPARQRAPPTTTDAVLCENKGSCRSTQFQPLRVGAPERPRAASVRARARAPALDEYGQTGGRRSLLLLADPTNFVLSKRFRM</sequence>
<organism evidence="2 3">
    <name type="scientific">Eumeta variegata</name>
    <name type="common">Bagworm moth</name>
    <name type="synonym">Eumeta japonica</name>
    <dbReference type="NCBI Taxonomy" id="151549"/>
    <lineage>
        <taxon>Eukaryota</taxon>
        <taxon>Metazoa</taxon>
        <taxon>Ecdysozoa</taxon>
        <taxon>Arthropoda</taxon>
        <taxon>Hexapoda</taxon>
        <taxon>Insecta</taxon>
        <taxon>Pterygota</taxon>
        <taxon>Neoptera</taxon>
        <taxon>Endopterygota</taxon>
        <taxon>Lepidoptera</taxon>
        <taxon>Glossata</taxon>
        <taxon>Ditrysia</taxon>
        <taxon>Tineoidea</taxon>
        <taxon>Psychidae</taxon>
        <taxon>Oiketicinae</taxon>
        <taxon>Eumeta</taxon>
    </lineage>
</organism>
<protein>
    <submittedName>
        <fullName evidence="2">Uncharacterized protein</fullName>
    </submittedName>
</protein>